<evidence type="ECO:0000313" key="1">
    <source>
        <dbReference type="EMBL" id="KAL1403625.1"/>
    </source>
</evidence>
<dbReference type="AlphaFoldDB" id="A0ABD1DWX1"/>
<proteinExistence type="predicted"/>
<evidence type="ECO:0000313" key="2">
    <source>
        <dbReference type="Proteomes" id="UP001562425"/>
    </source>
</evidence>
<sequence length="159" mass="18616">MMPRGGGRHIPMLIRRHIPHIPQVARLPRTGPAHPDLRYVPLATFFVTIRFIPSADAFFTCFFISLTFLRHLRHPSWNSNSDRVAFFSSPPRGRVRDELLKLEFEPESDKSEPLFEDEERRSATVNKSDLNRFSLGMRIRSFKRSQYAVRLTRSGYEEK</sequence>
<keyword evidence="2" id="KW-1185">Reference proteome</keyword>
<comment type="caution">
    <text evidence="1">The sequence shown here is derived from an EMBL/GenBank/DDBJ whole genome shotgun (WGS) entry which is preliminary data.</text>
</comment>
<accession>A0ABD1DWX1</accession>
<gene>
    <name evidence="1" type="ORF">pipiens_019281</name>
</gene>
<dbReference type="EMBL" id="JBEHCU010001303">
    <property type="protein sequence ID" value="KAL1403625.1"/>
    <property type="molecule type" value="Genomic_DNA"/>
</dbReference>
<protein>
    <submittedName>
        <fullName evidence="1">Uncharacterized protein</fullName>
    </submittedName>
</protein>
<reference evidence="1 2" key="1">
    <citation type="submission" date="2024-05" db="EMBL/GenBank/DDBJ databases">
        <title>Culex pipiens pipiens assembly and annotation.</title>
        <authorList>
            <person name="Alout H."/>
            <person name="Durand T."/>
        </authorList>
    </citation>
    <scope>NUCLEOTIDE SEQUENCE [LARGE SCALE GENOMIC DNA]</scope>
    <source>
        <strain evidence="1">HA-2024</strain>
        <tissue evidence="1">Whole body</tissue>
    </source>
</reference>
<dbReference type="Proteomes" id="UP001562425">
    <property type="component" value="Unassembled WGS sequence"/>
</dbReference>
<organism evidence="1 2">
    <name type="scientific">Culex pipiens pipiens</name>
    <name type="common">Northern house mosquito</name>
    <dbReference type="NCBI Taxonomy" id="38569"/>
    <lineage>
        <taxon>Eukaryota</taxon>
        <taxon>Metazoa</taxon>
        <taxon>Ecdysozoa</taxon>
        <taxon>Arthropoda</taxon>
        <taxon>Hexapoda</taxon>
        <taxon>Insecta</taxon>
        <taxon>Pterygota</taxon>
        <taxon>Neoptera</taxon>
        <taxon>Endopterygota</taxon>
        <taxon>Diptera</taxon>
        <taxon>Nematocera</taxon>
        <taxon>Culicoidea</taxon>
        <taxon>Culicidae</taxon>
        <taxon>Culicinae</taxon>
        <taxon>Culicini</taxon>
        <taxon>Culex</taxon>
        <taxon>Culex</taxon>
    </lineage>
</organism>
<name>A0ABD1DWX1_CULPP</name>